<proteinExistence type="predicted"/>
<dbReference type="Proteomes" id="UP000309174">
    <property type="component" value="Unassembled WGS sequence"/>
</dbReference>
<keyword evidence="2" id="KW-1185">Reference proteome</keyword>
<reference evidence="1 2" key="1">
    <citation type="submission" date="2019-05" db="EMBL/GenBank/DDBJ databases">
        <title>Draft genome sequence of Actinomadura sp. 14C53.</title>
        <authorList>
            <person name="Saricaoglu S."/>
            <person name="Isik K."/>
        </authorList>
    </citation>
    <scope>NUCLEOTIDE SEQUENCE [LARGE SCALE GENOMIC DNA]</scope>
    <source>
        <strain evidence="1 2">14C53</strain>
    </source>
</reference>
<sequence>MDDVDGGWDLIGIGQQWSAVQVCWAGIAGAMLVLSGCTNGDKAAALPTSSDSAAPTYPVSEDATVKRAYTAFVAMLDHADTLPLHSREQQLSALMVDPQLSRVLKRADELRSKNLTSYGQVIVHITSVIINGHEATLHDCQDSSNAGIMSRTTHKKINRGVKKGNTRAYMIKGTAGQWRVSKYVVLGEGC</sequence>
<organism evidence="1 2">
    <name type="scientific">Actinomadura soli</name>
    <dbReference type="NCBI Taxonomy" id="2508997"/>
    <lineage>
        <taxon>Bacteria</taxon>
        <taxon>Bacillati</taxon>
        <taxon>Actinomycetota</taxon>
        <taxon>Actinomycetes</taxon>
        <taxon>Streptosporangiales</taxon>
        <taxon>Thermomonosporaceae</taxon>
        <taxon>Actinomadura</taxon>
    </lineage>
</organism>
<name>A0A5C4J679_9ACTN</name>
<dbReference type="RefSeq" id="WP_138647969.1">
    <property type="nucleotide sequence ID" value="NZ_VCKW01000158.1"/>
</dbReference>
<dbReference type="OrthoDB" id="3534693at2"/>
<protein>
    <submittedName>
        <fullName evidence="1">Uncharacterized protein</fullName>
    </submittedName>
</protein>
<dbReference type="EMBL" id="VCKW01000158">
    <property type="protein sequence ID" value="TMQ92737.1"/>
    <property type="molecule type" value="Genomic_DNA"/>
</dbReference>
<accession>A0A5C4J679</accession>
<gene>
    <name evidence="1" type="ORF">ETD83_26720</name>
</gene>
<evidence type="ECO:0000313" key="1">
    <source>
        <dbReference type="EMBL" id="TMQ92737.1"/>
    </source>
</evidence>
<evidence type="ECO:0000313" key="2">
    <source>
        <dbReference type="Proteomes" id="UP000309174"/>
    </source>
</evidence>
<comment type="caution">
    <text evidence="1">The sequence shown here is derived from an EMBL/GenBank/DDBJ whole genome shotgun (WGS) entry which is preliminary data.</text>
</comment>
<dbReference type="AlphaFoldDB" id="A0A5C4J679"/>